<dbReference type="InterPro" id="IPR035093">
    <property type="entry name" value="RelE/ParE_toxin_dom_sf"/>
</dbReference>
<evidence type="ECO:0000256" key="1">
    <source>
        <dbReference type="ARBA" id="ARBA00022649"/>
    </source>
</evidence>
<evidence type="ECO:0000256" key="2">
    <source>
        <dbReference type="ARBA" id="ARBA00061366"/>
    </source>
</evidence>
<accession>A0A2N1PJ86</accession>
<dbReference type="GO" id="GO:0004521">
    <property type="term" value="F:RNA endonuclease activity"/>
    <property type="evidence" value="ECO:0007669"/>
    <property type="project" value="TreeGrafter"/>
</dbReference>
<dbReference type="PIRSF" id="PIRSF006156">
    <property type="entry name" value="YafQ"/>
    <property type="match status" value="1"/>
</dbReference>
<dbReference type="PANTHER" id="PTHR40588:SF1">
    <property type="entry name" value="MRNA INTERFERASE TOXIN YAFQ"/>
    <property type="match status" value="1"/>
</dbReference>
<organism evidence="4 5">
    <name type="scientific">Candidatus Wallbacteria bacterium HGW-Wallbacteria-1</name>
    <dbReference type="NCBI Taxonomy" id="2013854"/>
    <lineage>
        <taxon>Bacteria</taxon>
        <taxon>Candidatus Walliibacteriota</taxon>
    </lineage>
</organism>
<evidence type="ECO:0000313" key="4">
    <source>
        <dbReference type="EMBL" id="PKK88415.1"/>
    </source>
</evidence>
<keyword evidence="1" id="KW-1277">Toxin-antitoxin system</keyword>
<dbReference type="PANTHER" id="PTHR40588">
    <property type="entry name" value="MRNA INTERFERASE TOXIN YAFQ"/>
    <property type="match status" value="1"/>
</dbReference>
<protein>
    <submittedName>
        <fullName evidence="4">Type II toxin-antitoxin system mRNA interferase toxin, RelE/StbE family</fullName>
    </submittedName>
</protein>
<gene>
    <name evidence="4" type="ORF">CVV64_18860</name>
</gene>
<dbReference type="Gene3D" id="3.30.2310.20">
    <property type="entry name" value="RelE-like"/>
    <property type="match status" value="1"/>
</dbReference>
<dbReference type="GO" id="GO:0006415">
    <property type="term" value="P:translational termination"/>
    <property type="evidence" value="ECO:0007669"/>
    <property type="project" value="TreeGrafter"/>
</dbReference>
<proteinExistence type="inferred from homology"/>
<sequence length="90" mass="10507">MINEIIRKTQFKKDFKRIIKQGKKLKDLEAILSMLIEGKPVPDKYLDHPLIAEYNGYRELHIKPDWLLVYKIEGDTLTLARPGSHSELFG</sequence>
<comment type="caution">
    <text evidence="4">The sequence shown here is derived from an EMBL/GenBank/DDBJ whole genome shotgun (WGS) entry which is preliminary data.</text>
</comment>
<dbReference type="InterPro" id="IPR004386">
    <property type="entry name" value="Toxin_YafQ-like"/>
</dbReference>
<dbReference type="Pfam" id="PF15738">
    <property type="entry name" value="YafQ_toxin"/>
    <property type="match status" value="1"/>
</dbReference>
<reference evidence="4 5" key="1">
    <citation type="journal article" date="2017" name="ISME J.">
        <title>Potential for microbial H2 and metal transformations associated with novel bacteria and archaea in deep terrestrial subsurface sediments.</title>
        <authorList>
            <person name="Hernsdorf A.W."/>
            <person name="Amano Y."/>
            <person name="Miyakawa K."/>
            <person name="Ise K."/>
            <person name="Suzuki Y."/>
            <person name="Anantharaman K."/>
            <person name="Probst A."/>
            <person name="Burstein D."/>
            <person name="Thomas B.C."/>
            <person name="Banfield J.F."/>
        </authorList>
    </citation>
    <scope>NUCLEOTIDE SEQUENCE [LARGE SCALE GENOMIC DNA]</scope>
    <source>
        <strain evidence="4">HGW-Wallbacteria-1</strain>
    </source>
</reference>
<dbReference type="EMBL" id="PGXC01000047">
    <property type="protein sequence ID" value="PKK88415.1"/>
    <property type="molecule type" value="Genomic_DNA"/>
</dbReference>
<evidence type="ECO:0000313" key="5">
    <source>
        <dbReference type="Proteomes" id="UP000233256"/>
    </source>
</evidence>
<comment type="similarity">
    <text evidence="2">Belongs to the RelE toxin family. YafQ subfamily.</text>
</comment>
<dbReference type="AlphaFoldDB" id="A0A2N1PJ86"/>
<feature type="active site" description="Proton donor" evidence="3">
    <location>
        <position position="85"/>
    </location>
</feature>
<dbReference type="InterPro" id="IPR007712">
    <property type="entry name" value="RelE/ParE_toxin"/>
</dbReference>
<dbReference type="SUPFAM" id="SSF143011">
    <property type="entry name" value="RelE-like"/>
    <property type="match status" value="1"/>
</dbReference>
<evidence type="ECO:0000256" key="3">
    <source>
        <dbReference type="PIRSR" id="PIRSR006156-1"/>
    </source>
</evidence>
<dbReference type="FunFam" id="3.30.2310.20:FF:000003">
    <property type="entry name" value="Type II toxin-antitoxin system YafQ family toxin"/>
    <property type="match status" value="1"/>
</dbReference>
<dbReference type="GO" id="GO:0006402">
    <property type="term" value="P:mRNA catabolic process"/>
    <property type="evidence" value="ECO:0007669"/>
    <property type="project" value="TreeGrafter"/>
</dbReference>
<dbReference type="NCBIfam" id="TIGR02385">
    <property type="entry name" value="RelE_StbE"/>
    <property type="match status" value="1"/>
</dbReference>
<name>A0A2N1PJ86_9BACT</name>
<dbReference type="Proteomes" id="UP000233256">
    <property type="component" value="Unassembled WGS sequence"/>
</dbReference>